<protein>
    <submittedName>
        <fullName evidence="2">Uncharacterized protein</fullName>
    </submittedName>
</protein>
<dbReference type="Proteomes" id="UP000240883">
    <property type="component" value="Unassembled WGS sequence"/>
</dbReference>
<evidence type="ECO:0000313" key="3">
    <source>
        <dbReference type="Proteomes" id="UP000240883"/>
    </source>
</evidence>
<accession>A0A2T2N8V5</accession>
<dbReference type="AlphaFoldDB" id="A0A2T2N8V5"/>
<keyword evidence="1" id="KW-0732">Signal</keyword>
<evidence type="ECO:0000313" key="2">
    <source>
        <dbReference type="EMBL" id="PSN61857.1"/>
    </source>
</evidence>
<proteinExistence type="predicted"/>
<keyword evidence="3" id="KW-1185">Reference proteome</keyword>
<organism evidence="2 3">
    <name type="scientific">Corynespora cassiicola Philippines</name>
    <dbReference type="NCBI Taxonomy" id="1448308"/>
    <lineage>
        <taxon>Eukaryota</taxon>
        <taxon>Fungi</taxon>
        <taxon>Dikarya</taxon>
        <taxon>Ascomycota</taxon>
        <taxon>Pezizomycotina</taxon>
        <taxon>Dothideomycetes</taxon>
        <taxon>Pleosporomycetidae</taxon>
        <taxon>Pleosporales</taxon>
        <taxon>Corynesporascaceae</taxon>
        <taxon>Corynespora</taxon>
    </lineage>
</organism>
<dbReference type="EMBL" id="KZ678143">
    <property type="protein sequence ID" value="PSN61857.1"/>
    <property type="molecule type" value="Genomic_DNA"/>
</dbReference>
<sequence length="111" mass="11813">MQLSNILALLALSTGALGFKFVAFTEDNCQGAEATVNVWDNTCREQNVPGTRSIRVLNLGGRHQRAEMYNGGSCAGSPGKGWWADGGEDPFQVGNCINLGFNARAYGSRSA</sequence>
<dbReference type="OrthoDB" id="3598923at2759"/>
<name>A0A2T2N8V5_CORCC</name>
<feature type="chain" id="PRO_5015518860" evidence="1">
    <location>
        <begin position="19"/>
        <end position="111"/>
    </location>
</feature>
<feature type="signal peptide" evidence="1">
    <location>
        <begin position="1"/>
        <end position="18"/>
    </location>
</feature>
<evidence type="ECO:0000256" key="1">
    <source>
        <dbReference type="SAM" id="SignalP"/>
    </source>
</evidence>
<gene>
    <name evidence="2" type="ORF">BS50DRAFT_592790</name>
</gene>
<reference evidence="2 3" key="1">
    <citation type="journal article" date="2018" name="Front. Microbiol.">
        <title>Genome-Wide Analysis of Corynespora cassiicola Leaf Fall Disease Putative Effectors.</title>
        <authorList>
            <person name="Lopez D."/>
            <person name="Ribeiro S."/>
            <person name="Label P."/>
            <person name="Fumanal B."/>
            <person name="Venisse J.S."/>
            <person name="Kohler A."/>
            <person name="de Oliveira R.R."/>
            <person name="Labutti K."/>
            <person name="Lipzen A."/>
            <person name="Lail K."/>
            <person name="Bauer D."/>
            <person name="Ohm R.A."/>
            <person name="Barry K.W."/>
            <person name="Spatafora J."/>
            <person name="Grigoriev I.V."/>
            <person name="Martin F.M."/>
            <person name="Pujade-Renaud V."/>
        </authorList>
    </citation>
    <scope>NUCLEOTIDE SEQUENCE [LARGE SCALE GENOMIC DNA]</scope>
    <source>
        <strain evidence="2 3">Philippines</strain>
    </source>
</reference>